<reference evidence="1 2" key="1">
    <citation type="submission" date="2019-12" db="EMBL/GenBank/DDBJ databases">
        <title>Novel species isolated from a subtropical stream in China.</title>
        <authorList>
            <person name="Lu H."/>
        </authorList>
    </citation>
    <scope>NUCLEOTIDE SEQUENCE [LARGE SCALE GENOMIC DNA]</scope>
    <source>
        <strain evidence="1 2">DS3</strain>
    </source>
</reference>
<keyword evidence="2" id="KW-1185">Reference proteome</keyword>
<dbReference type="SUPFAM" id="SSF55874">
    <property type="entry name" value="ATPase domain of HSP90 chaperone/DNA topoisomerase II/histidine kinase"/>
    <property type="match status" value="1"/>
</dbReference>
<dbReference type="EMBL" id="WWCJ01000004">
    <property type="protein sequence ID" value="MYN01727.1"/>
    <property type="molecule type" value="Genomic_DNA"/>
</dbReference>
<evidence type="ECO:0000313" key="1">
    <source>
        <dbReference type="EMBL" id="MYN01727.1"/>
    </source>
</evidence>
<dbReference type="Gene3D" id="3.30.565.10">
    <property type="entry name" value="Histidine kinase-like ATPase, C-terminal domain"/>
    <property type="match status" value="1"/>
</dbReference>
<dbReference type="Proteomes" id="UP000448575">
    <property type="component" value="Unassembled WGS sequence"/>
</dbReference>
<accession>A0A6N9HEQ3</accession>
<dbReference type="InterPro" id="IPR036890">
    <property type="entry name" value="HATPase_C_sf"/>
</dbReference>
<gene>
    <name evidence="1" type="ORF">GTP41_06400</name>
</gene>
<dbReference type="AlphaFoldDB" id="A0A6N9HEQ3"/>
<evidence type="ECO:0000313" key="2">
    <source>
        <dbReference type="Proteomes" id="UP000448575"/>
    </source>
</evidence>
<dbReference type="RefSeq" id="WP_161024739.1">
    <property type="nucleotide sequence ID" value="NZ_WWCJ01000004.1"/>
</dbReference>
<sequence>MLQEFIREHREHLLDRCRQLREARMVNGTDRRTDEGLSRFFDQLVETIDEEKRQQGQSDALSGSYSGIPSQYEIGKYAAFLGKTAQDLGFNVDDVIHSYGDVCRSITELALQKSQHIPVAEYRQLNRCLDNAIASAVAEFTFRRDVHQARLHGQEENKRLAALGSELRNQLGTATLAVAALRSRELTVEGTTGAILARSLHSLGRMIDDMLDYAEIKAAVPGLLDLISLTQFMDSFERTIEPAAQITGRQLRVTEIDPTLAVMGKPETLQAALAGLLQTAFQQAKPGDTVEIHVYAHGADVRIDIACPNRPVSLAEQEPALAVPSQLLAGMHGRLAIRDEPDSPYTLTLVLPRYALPS</sequence>
<proteinExistence type="predicted"/>
<name>A0A6N9HEQ3_9BURK</name>
<protein>
    <submittedName>
        <fullName evidence="1">Uncharacterized protein</fullName>
    </submittedName>
</protein>
<organism evidence="1 2">
    <name type="scientific">Pseudoduganella guangdongensis</name>
    <dbReference type="NCBI Taxonomy" id="2692179"/>
    <lineage>
        <taxon>Bacteria</taxon>
        <taxon>Pseudomonadati</taxon>
        <taxon>Pseudomonadota</taxon>
        <taxon>Betaproteobacteria</taxon>
        <taxon>Burkholderiales</taxon>
        <taxon>Oxalobacteraceae</taxon>
        <taxon>Telluria group</taxon>
        <taxon>Pseudoduganella</taxon>
    </lineage>
</organism>
<comment type="caution">
    <text evidence="1">The sequence shown here is derived from an EMBL/GenBank/DDBJ whole genome shotgun (WGS) entry which is preliminary data.</text>
</comment>